<evidence type="ECO:0000256" key="11">
    <source>
        <dbReference type="RuleBase" id="RU364040"/>
    </source>
</evidence>
<dbReference type="InterPro" id="IPR042097">
    <property type="entry name" value="Aminopeptidase_N-like_N_sf"/>
</dbReference>
<feature type="binding site" evidence="9">
    <location>
        <position position="346"/>
    </location>
    <ligand>
        <name>Zn(2+)</name>
        <dbReference type="ChEBI" id="CHEBI:29105"/>
        <note>catalytic</note>
    </ligand>
</feature>
<feature type="domain" description="Aminopeptidase N-like N-terminal" evidence="14">
    <location>
        <begin position="14"/>
        <end position="211"/>
    </location>
</feature>
<dbReference type="OrthoDB" id="10031169at2759"/>
<comment type="similarity">
    <text evidence="1 11">Belongs to the peptidase M1 family.</text>
</comment>
<protein>
    <recommendedName>
        <fullName evidence="11">Aminopeptidase</fullName>
        <ecNumber evidence="11">3.4.11.-</ecNumber>
    </recommendedName>
</protein>
<dbReference type="InterPro" id="IPR034016">
    <property type="entry name" value="M1_APN-typ"/>
</dbReference>
<dbReference type="Gene3D" id="2.60.40.1730">
    <property type="entry name" value="tricorn interacting facor f3 domain"/>
    <property type="match status" value="1"/>
</dbReference>
<feature type="domain" description="Peptidase M1 membrane alanine aminopeptidase" evidence="12">
    <location>
        <begin position="251"/>
        <end position="468"/>
    </location>
</feature>
<evidence type="ECO:0000256" key="2">
    <source>
        <dbReference type="ARBA" id="ARBA00022438"/>
    </source>
</evidence>
<sequence length="878" mass="99328">MAYTDRSVLPDSLVPVHYEISLTDLLFNDPWTYHGLVKIHVKVQRSTRMVILNTKKLELQDTRILVDGKLVAESSTCSYDPDEQRATIALEESIPEGDALIAINFIGCMNFDMCGFYRSKYKSDIEPTPGTAKDNEGNYYMFSTQFEACDARQAFPCFDEPNLKATFDISLEVPGDQVVISNMPIKQSAPGKQIGTKLVSFERTPPMSTYLAAWAIGDFNYIETFSEREYNGAPIPVRVYATRGLEDQGHFALDHAYKIIDLFSKTFGSDYPIPKADMLAVHDFAQGAMENWGLITYRAIDVLYDPEKSDAARQNRIAYVVAHELAHQWFGNLVTMNWWDELWLNESFATWVGWWASDYLHPDWNIWDQFLSETASVAFGLDSLRASHPIHVPVKDALEVDQIFDVISYNKGSAVLRMLADYIGIDAFFEGIGIYLQKHAYGNASTSHLWAALSEASGKDITAFIDPWVRKIGFPYLTVVEEPGQIAVKQSRFLACGDVKPEEDDTIWSIPLNLRTKVRVNSARSALSTRAETIQDIDEDFYLLNAGQKGFCRINYPPARLVKLGQAHHKLETSDKIGLITDASAMAFAGFGTTAGLLSLLEGFQNETSYMTWSAISDALGRCRYIFSHNKKILNGLKQFALKLVSPAAEQIGLEFERQEVYLTTMLRKLLLSMAAGAGHKEIIAGAQERFQKWMSGDPHAFRPSARAFVFFAAVANGGQAEWEAVKNEYLTTNDMGAKATSLEALGRTKSPELTQKYLHMTLSNDVKPQNMHSIVLAISRNNETRELLWEFTKEKWGEIFDRFGQNKVVLEKWIKCGFDRFSDPEKRQQVQEFFENKDIRGIDRALFVAYDLIDANAQYRQRDEKLVLDWLEAHGYA</sequence>
<dbReference type="InterPro" id="IPR001930">
    <property type="entry name" value="Peptidase_M1"/>
</dbReference>
<proteinExistence type="inferred from homology"/>
<feature type="binding site" evidence="9">
    <location>
        <position position="327"/>
    </location>
    <ligand>
        <name>Zn(2+)</name>
        <dbReference type="ChEBI" id="CHEBI:29105"/>
        <note>catalytic</note>
    </ligand>
</feature>
<evidence type="ECO:0000259" key="14">
    <source>
        <dbReference type="Pfam" id="PF17900"/>
    </source>
</evidence>
<comment type="caution">
    <text evidence="15">The sequence shown here is derived from an EMBL/GenBank/DDBJ whole genome shotgun (WGS) entry which is preliminary data.</text>
</comment>
<organism evidence="15 16">
    <name type="scientific">Phaeomoniella chlamydospora</name>
    <name type="common">Phaeoacremonium chlamydosporum</name>
    <dbReference type="NCBI Taxonomy" id="158046"/>
    <lineage>
        <taxon>Eukaryota</taxon>
        <taxon>Fungi</taxon>
        <taxon>Dikarya</taxon>
        <taxon>Ascomycota</taxon>
        <taxon>Pezizomycotina</taxon>
        <taxon>Eurotiomycetes</taxon>
        <taxon>Chaetothyriomycetidae</taxon>
        <taxon>Phaeomoniellales</taxon>
        <taxon>Phaeomoniellaceae</taxon>
        <taxon>Phaeomoniella</taxon>
    </lineage>
</organism>
<dbReference type="GO" id="GO:0006508">
    <property type="term" value="P:proteolysis"/>
    <property type="evidence" value="ECO:0007669"/>
    <property type="project" value="UniProtKB-KW"/>
</dbReference>
<keyword evidence="4 9" id="KW-0479">Metal-binding</keyword>
<reference evidence="15 16" key="2">
    <citation type="submission" date="2015-05" db="EMBL/GenBank/DDBJ databases">
        <authorList>
            <person name="Morales-Cruz A."/>
            <person name="Amrine K.C."/>
            <person name="Cantu D."/>
        </authorList>
    </citation>
    <scope>NUCLEOTIDE SEQUENCE [LARGE SCALE GENOMIC DNA]</scope>
    <source>
        <strain evidence="15">UCRPC4</strain>
    </source>
</reference>
<dbReference type="GO" id="GO:0070006">
    <property type="term" value="F:metalloaminopeptidase activity"/>
    <property type="evidence" value="ECO:0007669"/>
    <property type="project" value="TreeGrafter"/>
</dbReference>
<dbReference type="Proteomes" id="UP000053317">
    <property type="component" value="Unassembled WGS sequence"/>
</dbReference>
<dbReference type="PANTHER" id="PTHR11533">
    <property type="entry name" value="PROTEASE M1 ZINC METALLOPROTEASE"/>
    <property type="match status" value="1"/>
</dbReference>
<keyword evidence="7 11" id="KW-0482">Metalloprotease</keyword>
<dbReference type="Pfam" id="PF17900">
    <property type="entry name" value="Peptidase_M1_N"/>
    <property type="match status" value="1"/>
</dbReference>
<dbReference type="SUPFAM" id="SSF55486">
    <property type="entry name" value="Metalloproteases ('zincins'), catalytic domain"/>
    <property type="match status" value="1"/>
</dbReference>
<dbReference type="PANTHER" id="PTHR11533:SF171">
    <property type="entry name" value="AMINOPEPTIDASE"/>
    <property type="match status" value="1"/>
</dbReference>
<dbReference type="GO" id="GO:0008270">
    <property type="term" value="F:zinc ion binding"/>
    <property type="evidence" value="ECO:0007669"/>
    <property type="project" value="UniProtKB-UniRule"/>
</dbReference>
<dbReference type="SUPFAM" id="SSF63737">
    <property type="entry name" value="Leukotriene A4 hydrolase N-terminal domain"/>
    <property type="match status" value="1"/>
</dbReference>
<dbReference type="Pfam" id="PF01433">
    <property type="entry name" value="Peptidase_M1"/>
    <property type="match status" value="1"/>
</dbReference>
<keyword evidence="3 11" id="KW-0645">Protease</keyword>
<evidence type="ECO:0000259" key="12">
    <source>
        <dbReference type="Pfam" id="PF01433"/>
    </source>
</evidence>
<dbReference type="AlphaFoldDB" id="A0A0G2E1G6"/>
<accession>A0A0G2E1G6</accession>
<evidence type="ECO:0000256" key="9">
    <source>
        <dbReference type="PIRSR" id="PIRSR634016-3"/>
    </source>
</evidence>
<dbReference type="Gene3D" id="1.10.390.10">
    <property type="entry name" value="Neutral Protease Domain 2"/>
    <property type="match status" value="1"/>
</dbReference>
<feature type="site" description="Transition state stabilizer" evidence="10">
    <location>
        <position position="409"/>
    </location>
</feature>
<dbReference type="GO" id="GO:0043171">
    <property type="term" value="P:peptide catabolic process"/>
    <property type="evidence" value="ECO:0007669"/>
    <property type="project" value="TreeGrafter"/>
</dbReference>
<feature type="binding site" evidence="9">
    <location>
        <position position="323"/>
    </location>
    <ligand>
        <name>Zn(2+)</name>
        <dbReference type="ChEBI" id="CHEBI:29105"/>
        <note>catalytic</note>
    </ligand>
</feature>
<dbReference type="Pfam" id="PF11838">
    <property type="entry name" value="ERAP1_C"/>
    <property type="match status" value="1"/>
</dbReference>
<dbReference type="GO" id="GO:0016020">
    <property type="term" value="C:membrane"/>
    <property type="evidence" value="ECO:0007669"/>
    <property type="project" value="TreeGrafter"/>
</dbReference>
<dbReference type="GO" id="GO:0005737">
    <property type="term" value="C:cytoplasm"/>
    <property type="evidence" value="ECO:0007669"/>
    <property type="project" value="TreeGrafter"/>
</dbReference>
<reference evidence="15 16" key="1">
    <citation type="submission" date="2015-05" db="EMBL/GenBank/DDBJ databases">
        <title>Distinctive expansion of gene families associated with plant cell wall degradation and secondary metabolism in the genomes of grapevine trunk pathogens.</title>
        <authorList>
            <person name="Lawrence D.P."/>
            <person name="Travadon R."/>
            <person name="Rolshausen P.E."/>
            <person name="Baumgartner K."/>
        </authorList>
    </citation>
    <scope>NUCLEOTIDE SEQUENCE [LARGE SCALE GENOMIC DNA]</scope>
    <source>
        <strain evidence="15">UCRPC4</strain>
    </source>
</reference>
<dbReference type="InterPro" id="IPR014782">
    <property type="entry name" value="Peptidase_M1_dom"/>
</dbReference>
<comment type="cofactor">
    <cofactor evidence="9 11">
        <name>Zn(2+)</name>
        <dbReference type="ChEBI" id="CHEBI:29105"/>
    </cofactor>
    <text evidence="9 11">Binds 1 zinc ion per subunit.</text>
</comment>
<dbReference type="InterPro" id="IPR045357">
    <property type="entry name" value="Aminopeptidase_N-like_N"/>
</dbReference>
<dbReference type="EMBL" id="LCWF01000165">
    <property type="protein sequence ID" value="KKY16226.1"/>
    <property type="molecule type" value="Genomic_DNA"/>
</dbReference>
<dbReference type="FunFam" id="2.60.40.1730:FF:000002">
    <property type="entry name" value="Aminopeptidase"/>
    <property type="match status" value="1"/>
</dbReference>
<dbReference type="InterPro" id="IPR027268">
    <property type="entry name" value="Peptidase_M4/M1_CTD_sf"/>
</dbReference>
<evidence type="ECO:0000313" key="15">
    <source>
        <dbReference type="EMBL" id="KKY16226.1"/>
    </source>
</evidence>
<dbReference type="FunFam" id="2.60.40.1910:FF:000004">
    <property type="entry name" value="Aminopeptidase"/>
    <property type="match status" value="1"/>
</dbReference>
<evidence type="ECO:0000256" key="8">
    <source>
        <dbReference type="PIRSR" id="PIRSR634016-1"/>
    </source>
</evidence>
<feature type="domain" description="ERAP1-like C-terminal" evidence="13">
    <location>
        <begin position="541"/>
        <end position="854"/>
    </location>
</feature>
<keyword evidence="16" id="KW-1185">Reference proteome</keyword>
<evidence type="ECO:0000256" key="7">
    <source>
        <dbReference type="ARBA" id="ARBA00023049"/>
    </source>
</evidence>
<evidence type="ECO:0000256" key="3">
    <source>
        <dbReference type="ARBA" id="ARBA00022670"/>
    </source>
</evidence>
<evidence type="ECO:0000256" key="10">
    <source>
        <dbReference type="PIRSR" id="PIRSR634016-4"/>
    </source>
</evidence>
<keyword evidence="6 9" id="KW-0862">Zinc</keyword>
<feature type="active site" description="Proton acceptor" evidence="8">
    <location>
        <position position="324"/>
    </location>
</feature>
<evidence type="ECO:0000256" key="1">
    <source>
        <dbReference type="ARBA" id="ARBA00010136"/>
    </source>
</evidence>
<keyword evidence="5 11" id="KW-0378">Hydrolase</keyword>
<dbReference type="GO" id="GO:0042277">
    <property type="term" value="F:peptide binding"/>
    <property type="evidence" value="ECO:0007669"/>
    <property type="project" value="TreeGrafter"/>
</dbReference>
<dbReference type="EC" id="3.4.11.-" evidence="11"/>
<dbReference type="PRINTS" id="PR00756">
    <property type="entry name" value="ALADIPTASE"/>
</dbReference>
<dbReference type="InterPro" id="IPR050344">
    <property type="entry name" value="Peptidase_M1_aminopeptidases"/>
</dbReference>
<dbReference type="Gene3D" id="2.60.40.1910">
    <property type="match status" value="1"/>
</dbReference>
<evidence type="ECO:0000259" key="13">
    <source>
        <dbReference type="Pfam" id="PF11838"/>
    </source>
</evidence>
<evidence type="ECO:0000313" key="16">
    <source>
        <dbReference type="Proteomes" id="UP000053317"/>
    </source>
</evidence>
<gene>
    <name evidence="15" type="ORF">UCRPC4_g05989</name>
</gene>
<evidence type="ECO:0000256" key="5">
    <source>
        <dbReference type="ARBA" id="ARBA00022801"/>
    </source>
</evidence>
<name>A0A0G2E1G6_PHACM</name>
<dbReference type="Gene3D" id="1.25.50.20">
    <property type="match status" value="1"/>
</dbReference>
<dbReference type="InterPro" id="IPR024571">
    <property type="entry name" value="ERAP1-like_C_dom"/>
</dbReference>
<evidence type="ECO:0000256" key="4">
    <source>
        <dbReference type="ARBA" id="ARBA00022723"/>
    </source>
</evidence>
<evidence type="ECO:0000256" key="6">
    <source>
        <dbReference type="ARBA" id="ARBA00022833"/>
    </source>
</evidence>
<keyword evidence="2 11" id="KW-0031">Aminopeptidase</keyword>
<dbReference type="CDD" id="cd09601">
    <property type="entry name" value="M1_APN-Q_like"/>
    <property type="match status" value="1"/>
</dbReference>
<dbReference type="FunFam" id="1.10.390.10:FF:000001">
    <property type="entry name" value="Aminopeptidase"/>
    <property type="match status" value="1"/>
</dbReference>
<dbReference type="FunFam" id="1.25.50.20:FF:000002">
    <property type="entry name" value="Aminopeptidase"/>
    <property type="match status" value="1"/>
</dbReference>